<organism evidence="2 3">
    <name type="scientific">Catenuloplanes nepalensis</name>
    <dbReference type="NCBI Taxonomy" id="587533"/>
    <lineage>
        <taxon>Bacteria</taxon>
        <taxon>Bacillati</taxon>
        <taxon>Actinomycetota</taxon>
        <taxon>Actinomycetes</taxon>
        <taxon>Micromonosporales</taxon>
        <taxon>Micromonosporaceae</taxon>
        <taxon>Catenuloplanes</taxon>
    </lineage>
</organism>
<comment type="caution">
    <text evidence="2">The sequence shown here is derived from an EMBL/GenBank/DDBJ whole genome shotgun (WGS) entry which is preliminary data.</text>
</comment>
<evidence type="ECO:0000256" key="1">
    <source>
        <dbReference type="SAM" id="MobiDB-lite"/>
    </source>
</evidence>
<dbReference type="Proteomes" id="UP001240984">
    <property type="component" value="Unassembled WGS sequence"/>
</dbReference>
<keyword evidence="3" id="KW-1185">Reference proteome</keyword>
<accession>A0ABT9MP65</accession>
<gene>
    <name evidence="2" type="ORF">J2S43_001734</name>
</gene>
<name>A0ABT9MP65_9ACTN</name>
<sequence length="93" mass="10437">MTVNGLFCDRISWRMYGAGIVVRNVAIFTPQTPAERHIDREIEAATTRRTGFMHHAVELLILIYFDACAKGAAGHTFSDDSRPERLRTPSSQS</sequence>
<proteinExistence type="predicted"/>
<evidence type="ECO:0000313" key="3">
    <source>
        <dbReference type="Proteomes" id="UP001240984"/>
    </source>
</evidence>
<feature type="region of interest" description="Disordered" evidence="1">
    <location>
        <begin position="73"/>
        <end position="93"/>
    </location>
</feature>
<reference evidence="2 3" key="1">
    <citation type="submission" date="2023-07" db="EMBL/GenBank/DDBJ databases">
        <title>Sequencing the genomes of 1000 actinobacteria strains.</title>
        <authorList>
            <person name="Klenk H.-P."/>
        </authorList>
    </citation>
    <scope>NUCLEOTIDE SEQUENCE [LARGE SCALE GENOMIC DNA]</scope>
    <source>
        <strain evidence="2 3">DSM 44710</strain>
    </source>
</reference>
<dbReference type="EMBL" id="JAUSRA010000001">
    <property type="protein sequence ID" value="MDP9793222.1"/>
    <property type="molecule type" value="Genomic_DNA"/>
</dbReference>
<dbReference type="RefSeq" id="WP_306828243.1">
    <property type="nucleotide sequence ID" value="NZ_JAUSRA010000001.1"/>
</dbReference>
<feature type="compositionally biased region" description="Basic and acidic residues" evidence="1">
    <location>
        <begin position="77"/>
        <end position="87"/>
    </location>
</feature>
<protein>
    <submittedName>
        <fullName evidence="2">Uncharacterized protein</fullName>
    </submittedName>
</protein>
<evidence type="ECO:0000313" key="2">
    <source>
        <dbReference type="EMBL" id="MDP9793222.1"/>
    </source>
</evidence>